<organism evidence="5 6">
    <name type="scientific">Tumebacillus lacus</name>
    <dbReference type="NCBI Taxonomy" id="2995335"/>
    <lineage>
        <taxon>Bacteria</taxon>
        <taxon>Bacillati</taxon>
        <taxon>Bacillota</taxon>
        <taxon>Bacilli</taxon>
        <taxon>Bacillales</taxon>
        <taxon>Alicyclobacillaceae</taxon>
        <taxon>Tumebacillus</taxon>
    </lineage>
</organism>
<dbReference type="InterPro" id="IPR005770">
    <property type="entry name" value="PhnD"/>
</dbReference>
<dbReference type="PANTHER" id="PTHR35841:SF1">
    <property type="entry name" value="PHOSPHONATES-BINDING PERIPLASMIC PROTEIN"/>
    <property type="match status" value="1"/>
</dbReference>
<feature type="chain" id="PRO_5045957407" evidence="3">
    <location>
        <begin position="21"/>
        <end position="307"/>
    </location>
</feature>
<dbReference type="CDD" id="cd01071">
    <property type="entry name" value="PBP2_PhnD_like"/>
    <property type="match status" value="1"/>
</dbReference>
<protein>
    <submittedName>
        <fullName evidence="5">Phosphate/phosphite/phosphonate ABC transporter substrate-binding protein</fullName>
    </submittedName>
</protein>
<evidence type="ECO:0000256" key="1">
    <source>
        <dbReference type="ARBA" id="ARBA00007162"/>
    </source>
</evidence>
<keyword evidence="6" id="KW-1185">Reference proteome</keyword>
<proteinExistence type="inferred from homology"/>
<dbReference type="PANTHER" id="PTHR35841">
    <property type="entry name" value="PHOSPHONATES-BINDING PERIPLASMIC PROTEIN"/>
    <property type="match status" value="1"/>
</dbReference>
<name>A0ABT3X3G9_9BACL</name>
<evidence type="ECO:0000256" key="3">
    <source>
        <dbReference type="SAM" id="SignalP"/>
    </source>
</evidence>
<sequence>MFKKSLVVGMSLALAATALVGCGEKEGEKSGDAGKKDELVSAPEKLVVGFIPSQNAETLQAKAKPMGDMLSKELGIPVEVKVTTNYTGLIEAMAAKKIDIGFLSPVDYVFAKDKKQAVTILLQTVRNGSPTYRAQFVKQKSNTAIKELKDVKGKKVAFISATSAAGYTYPSAMLKEIGIDAQTDVEGIMAGGHDKALMALYRGDVDVATTFEDARTTIKKEAPDAMEKLEVFAYSEPIPNDTVSIRNGFTPEYQKKVQDAFIKIMSTEEGKKIGKEIYTFDNLVPGDDKNFDPVRKVIKALGIEESK</sequence>
<comment type="caution">
    <text evidence="5">The sequence shown here is derived from an EMBL/GenBank/DDBJ whole genome shotgun (WGS) entry which is preliminary data.</text>
</comment>
<evidence type="ECO:0000256" key="2">
    <source>
        <dbReference type="ARBA" id="ARBA00022729"/>
    </source>
</evidence>
<gene>
    <name evidence="5" type="ORF">OS242_15935</name>
</gene>
<dbReference type="RefSeq" id="WP_267152689.1">
    <property type="nucleotide sequence ID" value="NZ_JAPMLT010000010.1"/>
</dbReference>
<dbReference type="SUPFAM" id="SSF53850">
    <property type="entry name" value="Periplasmic binding protein-like II"/>
    <property type="match status" value="1"/>
</dbReference>
<dbReference type="InterPro" id="IPR001638">
    <property type="entry name" value="Solute-binding_3/MltF_N"/>
</dbReference>
<dbReference type="Proteomes" id="UP001208017">
    <property type="component" value="Unassembled WGS sequence"/>
</dbReference>
<reference evidence="5 6" key="1">
    <citation type="submission" date="2022-11" db="EMBL/GenBank/DDBJ databases">
        <title>Study of microbial diversity in lake waters.</title>
        <authorList>
            <person name="Zhang J."/>
        </authorList>
    </citation>
    <scope>NUCLEOTIDE SEQUENCE [LARGE SCALE GENOMIC DNA]</scope>
    <source>
        <strain evidence="5 6">DT12</strain>
    </source>
</reference>
<dbReference type="SMART" id="SM00062">
    <property type="entry name" value="PBPb"/>
    <property type="match status" value="1"/>
</dbReference>
<dbReference type="EMBL" id="JAPMLT010000010">
    <property type="protein sequence ID" value="MCX7571441.1"/>
    <property type="molecule type" value="Genomic_DNA"/>
</dbReference>
<comment type="similarity">
    <text evidence="1">Belongs to the phosphate/phosphite/phosphonate binding protein family.</text>
</comment>
<dbReference type="Pfam" id="PF12974">
    <property type="entry name" value="Phosphonate-bd"/>
    <property type="match status" value="1"/>
</dbReference>
<feature type="domain" description="Solute-binding protein family 3/N-terminal" evidence="4">
    <location>
        <begin position="45"/>
        <end position="281"/>
    </location>
</feature>
<dbReference type="Gene3D" id="3.40.190.10">
    <property type="entry name" value="Periplasmic binding protein-like II"/>
    <property type="match status" value="2"/>
</dbReference>
<keyword evidence="2 3" id="KW-0732">Signal</keyword>
<evidence type="ECO:0000259" key="4">
    <source>
        <dbReference type="SMART" id="SM00062"/>
    </source>
</evidence>
<evidence type="ECO:0000313" key="5">
    <source>
        <dbReference type="EMBL" id="MCX7571441.1"/>
    </source>
</evidence>
<dbReference type="PROSITE" id="PS51257">
    <property type="entry name" value="PROKAR_LIPOPROTEIN"/>
    <property type="match status" value="1"/>
</dbReference>
<dbReference type="NCBIfam" id="TIGR01098">
    <property type="entry name" value="3A0109s03R"/>
    <property type="match status" value="1"/>
</dbReference>
<feature type="signal peptide" evidence="3">
    <location>
        <begin position="1"/>
        <end position="20"/>
    </location>
</feature>
<evidence type="ECO:0000313" key="6">
    <source>
        <dbReference type="Proteomes" id="UP001208017"/>
    </source>
</evidence>
<accession>A0ABT3X3G9</accession>